<dbReference type="Gene3D" id="3.30.230.10">
    <property type="match status" value="1"/>
</dbReference>
<dbReference type="AlphaFoldDB" id="A0A6J7B2C1"/>
<evidence type="ECO:0000259" key="1">
    <source>
        <dbReference type="Pfam" id="PF05362"/>
    </source>
</evidence>
<protein>
    <submittedName>
        <fullName evidence="2">Unannotated protein</fullName>
    </submittedName>
</protein>
<reference evidence="2" key="1">
    <citation type="submission" date="2020-05" db="EMBL/GenBank/DDBJ databases">
        <authorList>
            <person name="Chiriac C."/>
            <person name="Salcher M."/>
            <person name="Ghai R."/>
            <person name="Kavagutti S V."/>
        </authorList>
    </citation>
    <scope>NUCLEOTIDE SEQUENCE</scope>
</reference>
<dbReference type="InterPro" id="IPR020568">
    <property type="entry name" value="Ribosomal_Su5_D2-typ_SF"/>
</dbReference>
<evidence type="ECO:0000313" key="2">
    <source>
        <dbReference type="EMBL" id="CAB4838588.1"/>
    </source>
</evidence>
<accession>A0A6J7B2C1</accession>
<sequence length="247" mass="25969">MRYSSLPRFVLIILSLFLAIALLAPLPFVIVMPGNAQNIFNKILSIKTQKSYPATGRLDLMSIKVTNPDSWIIGPEILYSWVRSDEAVYPRSAIYPSGTTAKKEEKKAAVDMTSSQSKATSAAFAFLANHPEYGVTRAQLIPANVTFDVKKTGGPSGGMIFALGVIELLTPDDLLAGRHISGTGTIAADGTIGPIGGINEKIVAASRAGAELFLAPSGNASEINDIPGGMRIAIVSTLAGAVAVLKK</sequence>
<dbReference type="GO" id="GO:0004252">
    <property type="term" value="F:serine-type endopeptidase activity"/>
    <property type="evidence" value="ECO:0007669"/>
    <property type="project" value="InterPro"/>
</dbReference>
<proteinExistence type="predicted"/>
<dbReference type="SUPFAM" id="SSF54211">
    <property type="entry name" value="Ribosomal protein S5 domain 2-like"/>
    <property type="match status" value="1"/>
</dbReference>
<dbReference type="GO" id="GO:0004176">
    <property type="term" value="F:ATP-dependent peptidase activity"/>
    <property type="evidence" value="ECO:0007669"/>
    <property type="project" value="InterPro"/>
</dbReference>
<name>A0A6J7B2C1_9ZZZZ</name>
<dbReference type="EMBL" id="CAFARE010000022">
    <property type="protein sequence ID" value="CAB4838588.1"/>
    <property type="molecule type" value="Genomic_DNA"/>
</dbReference>
<gene>
    <name evidence="2" type="ORF">UFOPK3232_00722</name>
</gene>
<dbReference type="Pfam" id="PF05362">
    <property type="entry name" value="Lon_C"/>
    <property type="match status" value="1"/>
</dbReference>
<organism evidence="2">
    <name type="scientific">freshwater metagenome</name>
    <dbReference type="NCBI Taxonomy" id="449393"/>
    <lineage>
        <taxon>unclassified sequences</taxon>
        <taxon>metagenomes</taxon>
        <taxon>ecological metagenomes</taxon>
    </lineage>
</organism>
<dbReference type="InterPro" id="IPR014721">
    <property type="entry name" value="Ribsml_uS5_D2-typ_fold_subgr"/>
</dbReference>
<dbReference type="GO" id="GO:0006508">
    <property type="term" value="P:proteolysis"/>
    <property type="evidence" value="ECO:0007669"/>
    <property type="project" value="InterPro"/>
</dbReference>
<dbReference type="InterPro" id="IPR008269">
    <property type="entry name" value="Lon_proteolytic"/>
</dbReference>
<feature type="domain" description="Lon proteolytic" evidence="1">
    <location>
        <begin position="153"/>
        <end position="233"/>
    </location>
</feature>